<sequence length="482" mass="55077">MDCSSSSLSSISLILKPHPALMTIYFSGNSHWSKGKKRGNCLLRVSAISYHDFIDFSLNETKRCTLLLPSPLQEKYSSMIALDGQRQTRLEMLSFETPRIRVLRSMSIEREAMQVLDFAAFPKPEFDLPIFCGNFFTAANTNIVVLDLNPLHNVISRRDYKEKYYDRLMPLGLKYTEAWLELMEQAVEETDPSRIMSNLEAHGELKSTSSWINLHKSLQVVMFIIFWTFWFVGKQDPGHGVLKRLVGEKLAKDLLRNFLFSGIDELGSKTFLDYFPEYWSDDGTISEKRSIIGKVPYLNPLLPSSFRHSRKLNKEEMKVKWHAVASWTWDAQDETCGICRMAFDGCCSDCKLPGDDCPLSKSLLRVVTFGNTVMIISHIVDSLFSSLKVFLVDAMPFNSSYLSVPVLFLGLGGMQPCFPSSLHPEMGEFTDISSTLPDVPSGVAVQRMITQYIHRFTKFEFCLWFYASCEMDQQFEHLSPFL</sequence>
<dbReference type="Gene3D" id="3.40.1500.20">
    <property type="match status" value="1"/>
</dbReference>
<evidence type="ECO:0000256" key="2">
    <source>
        <dbReference type="ARBA" id="ARBA00023002"/>
    </source>
</evidence>
<dbReference type="Gene3D" id="3.30.40.10">
    <property type="entry name" value="Zinc/RING finger domain, C3HC4 (zinc finger)"/>
    <property type="match status" value="1"/>
</dbReference>
<evidence type="ECO:0000256" key="1">
    <source>
        <dbReference type="ARBA" id="ARBA00006908"/>
    </source>
</evidence>
<dbReference type="InterPro" id="IPR009249">
    <property type="entry name" value="Ferredoxin-dep_bilin_Rdtase"/>
</dbReference>
<dbReference type="InterPro" id="IPR024991">
    <property type="entry name" value="RING-H2_APC11"/>
</dbReference>
<evidence type="ECO:0000313" key="4">
    <source>
        <dbReference type="EMBL" id="KAK8543381.1"/>
    </source>
</evidence>
<dbReference type="Proteomes" id="UP001472677">
    <property type="component" value="Unassembled WGS sequence"/>
</dbReference>
<dbReference type="PANTHER" id="PTHR34557:SF1">
    <property type="entry name" value="PHYTOCHROMOBILIN:FERREDOXIN OXIDOREDUCTASE, CHLOROPLASTIC"/>
    <property type="match status" value="1"/>
</dbReference>
<dbReference type="Pfam" id="PF05996">
    <property type="entry name" value="Fe_bilin_red"/>
    <property type="match status" value="1"/>
</dbReference>
<gene>
    <name evidence="4" type="ORF">V6N12_015931</name>
</gene>
<reference evidence="4 5" key="1">
    <citation type="journal article" date="2024" name="G3 (Bethesda)">
        <title>Genome assembly of Hibiscus sabdariffa L. provides insights into metabolisms of medicinal natural products.</title>
        <authorList>
            <person name="Kim T."/>
        </authorList>
    </citation>
    <scope>NUCLEOTIDE SEQUENCE [LARGE SCALE GENOMIC DNA]</scope>
    <source>
        <strain evidence="4">TK-2024</strain>
        <tissue evidence="4">Old leaves</tissue>
    </source>
</reference>
<evidence type="ECO:0000313" key="5">
    <source>
        <dbReference type="Proteomes" id="UP001472677"/>
    </source>
</evidence>
<evidence type="ECO:0000259" key="3">
    <source>
        <dbReference type="Pfam" id="PF12861"/>
    </source>
</evidence>
<keyword evidence="2" id="KW-0560">Oxidoreductase</keyword>
<proteinExistence type="inferred from homology"/>
<dbReference type="EMBL" id="JBBPBM010000024">
    <property type="protein sequence ID" value="KAK8543381.1"/>
    <property type="molecule type" value="Genomic_DNA"/>
</dbReference>
<name>A0ABR2DQK6_9ROSI</name>
<dbReference type="PANTHER" id="PTHR34557">
    <property type="entry name" value="PHYTOCHROMOBILIN:FERREDOXIN OXIDOREDUCTASE, CHLOROPLASTIC"/>
    <property type="match status" value="1"/>
</dbReference>
<protein>
    <recommendedName>
        <fullName evidence="3">Anaphase-promoting complex subunit 11 RING-H2 finger domain-containing protein</fullName>
    </recommendedName>
</protein>
<dbReference type="InterPro" id="IPR013083">
    <property type="entry name" value="Znf_RING/FYVE/PHD"/>
</dbReference>
<comment type="caution">
    <text evidence="4">The sequence shown here is derived from an EMBL/GenBank/DDBJ whole genome shotgun (WGS) entry which is preliminary data.</text>
</comment>
<dbReference type="Pfam" id="PF12861">
    <property type="entry name" value="zf-ANAPC11"/>
    <property type="match status" value="1"/>
</dbReference>
<comment type="similarity">
    <text evidence="1">Belongs to the HY2 family.</text>
</comment>
<feature type="domain" description="Anaphase-promoting complex subunit 11 RING-H2 finger" evidence="3">
    <location>
        <begin position="333"/>
        <end position="359"/>
    </location>
</feature>
<organism evidence="4 5">
    <name type="scientific">Hibiscus sabdariffa</name>
    <name type="common">roselle</name>
    <dbReference type="NCBI Taxonomy" id="183260"/>
    <lineage>
        <taxon>Eukaryota</taxon>
        <taxon>Viridiplantae</taxon>
        <taxon>Streptophyta</taxon>
        <taxon>Embryophyta</taxon>
        <taxon>Tracheophyta</taxon>
        <taxon>Spermatophyta</taxon>
        <taxon>Magnoliopsida</taxon>
        <taxon>eudicotyledons</taxon>
        <taxon>Gunneridae</taxon>
        <taxon>Pentapetalae</taxon>
        <taxon>rosids</taxon>
        <taxon>malvids</taxon>
        <taxon>Malvales</taxon>
        <taxon>Malvaceae</taxon>
        <taxon>Malvoideae</taxon>
        <taxon>Hibiscus</taxon>
    </lineage>
</organism>
<keyword evidence="5" id="KW-1185">Reference proteome</keyword>
<dbReference type="SUPFAM" id="SSF57850">
    <property type="entry name" value="RING/U-box"/>
    <property type="match status" value="1"/>
</dbReference>
<accession>A0ABR2DQK6</accession>